<dbReference type="EMBL" id="GG698904">
    <property type="protein sequence ID" value="EEU42797.1"/>
    <property type="molecule type" value="Genomic_DNA"/>
</dbReference>
<dbReference type="InParanoid" id="C7YZF9"/>
<dbReference type="InterPro" id="IPR003663">
    <property type="entry name" value="Sugar/inositol_transpt"/>
</dbReference>
<evidence type="ECO:0000256" key="1">
    <source>
        <dbReference type="ARBA" id="ARBA00004141"/>
    </source>
</evidence>
<feature type="transmembrane region" description="Helical" evidence="8">
    <location>
        <begin position="106"/>
        <end position="125"/>
    </location>
</feature>
<feature type="transmembrane region" description="Helical" evidence="8">
    <location>
        <begin position="384"/>
        <end position="403"/>
    </location>
</feature>
<sequence length="538" mass="59449">MGLKKNNEPSGHALTEVLPRDSKPWYRVPHLLKLNLLLLIPLMSSSVAGFDGSLMNGLQALPSWKTDFNNPKGHTLGFVNAAQSFGSILALPLCGLLSDKIGRKKTLLLGGVVITLASVIQAAAVNYGMFVASRVLVGVGAITIIQPSPMLISELCYPTHRGIYTALFWTFYYFGSIIAAWSTYGLQKHMPDSVWAWRGPSILQGGLPILQLLFWWKLPESPRWLIANDRSNEARATLATFHTGGDEDHPLVTFEMNEITRALEIDKAAEGVKWTALVATPGNRKRTLITCLLGFFSQWVGNSVVSFYLTLVLDTVGVKDPDTQTLINGLLQLFNFVAAIIAAFLVDRLGRRTLWNWSGTGMLISFVIWTICSARFTIENSSGLGVAVIVFIFVYFFHYDLAYTPLVFAYPTEILQYSIRSKGLSLELGIVYGSLVVLSFVNPIALDAIGWRYYILFCCITAVSVVANWFLLPETKGRSLEEISELFDGQDVAGAAREATKLELGDSVVEWATIGRQLDFIGINDVAKGLRAQYQEEQ</sequence>
<dbReference type="AlphaFoldDB" id="C7YZF9"/>
<evidence type="ECO:0000313" key="10">
    <source>
        <dbReference type="EMBL" id="EEU42797.1"/>
    </source>
</evidence>
<feature type="transmembrane region" description="Helical" evidence="8">
    <location>
        <begin position="451"/>
        <end position="472"/>
    </location>
</feature>
<comment type="similarity">
    <text evidence="2 7">Belongs to the major facilitator superfamily. Sugar transporter (TC 2.A.1.1) family.</text>
</comment>
<dbReference type="InterPro" id="IPR050360">
    <property type="entry name" value="MFS_Sugar_Transporters"/>
</dbReference>
<dbReference type="InterPro" id="IPR005829">
    <property type="entry name" value="Sugar_transporter_CS"/>
</dbReference>
<dbReference type="OMA" id="FVIWTAC"/>
<dbReference type="GO" id="GO:0005351">
    <property type="term" value="F:carbohydrate:proton symporter activity"/>
    <property type="evidence" value="ECO:0007669"/>
    <property type="project" value="TreeGrafter"/>
</dbReference>
<protein>
    <recommendedName>
        <fullName evidence="9">Major facilitator superfamily (MFS) profile domain-containing protein</fullName>
    </recommendedName>
</protein>
<dbReference type="PROSITE" id="PS00216">
    <property type="entry name" value="SUGAR_TRANSPORT_1"/>
    <property type="match status" value="1"/>
</dbReference>
<evidence type="ECO:0000313" key="11">
    <source>
        <dbReference type="Proteomes" id="UP000005206"/>
    </source>
</evidence>
<dbReference type="PANTHER" id="PTHR48022:SF3">
    <property type="entry name" value="HEXOSE TRANSPORTER PROTEIN (AFU_ORTHOLOGUE AFUA_8G04480)-RELATED"/>
    <property type="match status" value="1"/>
</dbReference>
<evidence type="ECO:0000256" key="3">
    <source>
        <dbReference type="ARBA" id="ARBA00022448"/>
    </source>
</evidence>
<feature type="transmembrane region" description="Helical" evidence="8">
    <location>
        <begin position="288"/>
        <end position="309"/>
    </location>
</feature>
<feature type="transmembrane region" description="Helical" evidence="8">
    <location>
        <begin position="196"/>
        <end position="216"/>
    </location>
</feature>
<reference evidence="10 11" key="1">
    <citation type="journal article" date="2009" name="PLoS Genet.">
        <title>The genome of Nectria haematococca: contribution of supernumerary chromosomes to gene expansion.</title>
        <authorList>
            <person name="Coleman J.J."/>
            <person name="Rounsley S.D."/>
            <person name="Rodriguez-Carres M."/>
            <person name="Kuo A."/>
            <person name="Wasmann C.C."/>
            <person name="Grimwood J."/>
            <person name="Schmutz J."/>
            <person name="Taga M."/>
            <person name="White G.J."/>
            <person name="Zhou S."/>
            <person name="Schwartz D.C."/>
            <person name="Freitag M."/>
            <person name="Ma L.J."/>
            <person name="Danchin E.G."/>
            <person name="Henrissat B."/>
            <person name="Coutinho P.M."/>
            <person name="Nelson D.R."/>
            <person name="Straney D."/>
            <person name="Napoli C.A."/>
            <person name="Barker B.M."/>
            <person name="Gribskov M."/>
            <person name="Rep M."/>
            <person name="Kroken S."/>
            <person name="Molnar I."/>
            <person name="Rensing C."/>
            <person name="Kennell J.C."/>
            <person name="Zamora J."/>
            <person name="Farman M.L."/>
            <person name="Selker E.U."/>
            <person name="Salamov A."/>
            <person name="Shapiro H."/>
            <person name="Pangilinan J."/>
            <person name="Lindquist E."/>
            <person name="Lamers C."/>
            <person name="Grigoriev I.V."/>
            <person name="Geiser D.M."/>
            <person name="Covert S.F."/>
            <person name="Temporini E."/>
            <person name="Vanetten H.D."/>
        </authorList>
    </citation>
    <scope>NUCLEOTIDE SEQUENCE [LARGE SCALE GENOMIC DNA]</scope>
    <source>
        <strain evidence="11">ATCC MYA-4622 / CBS 123669 / FGSC 9596 / NRRL 45880 / 77-13-4</strain>
    </source>
</reference>
<dbReference type="PROSITE" id="PS50850">
    <property type="entry name" value="MFS"/>
    <property type="match status" value="1"/>
</dbReference>
<name>C7YZF9_FUSV7</name>
<dbReference type="OrthoDB" id="6133115at2759"/>
<keyword evidence="4 8" id="KW-0812">Transmembrane</keyword>
<feature type="domain" description="Major facilitator superfamily (MFS) profile" evidence="9">
    <location>
        <begin position="37"/>
        <end position="476"/>
    </location>
</feature>
<evidence type="ECO:0000256" key="6">
    <source>
        <dbReference type="ARBA" id="ARBA00023136"/>
    </source>
</evidence>
<proteinExistence type="inferred from homology"/>
<dbReference type="GeneID" id="9667760"/>
<keyword evidence="6 8" id="KW-0472">Membrane</keyword>
<feature type="transmembrane region" description="Helical" evidence="8">
    <location>
        <begin position="424"/>
        <end position="445"/>
    </location>
</feature>
<feature type="transmembrane region" description="Helical" evidence="8">
    <location>
        <begin position="164"/>
        <end position="184"/>
    </location>
</feature>
<dbReference type="InterPro" id="IPR020846">
    <property type="entry name" value="MFS_dom"/>
</dbReference>
<evidence type="ECO:0000256" key="5">
    <source>
        <dbReference type="ARBA" id="ARBA00022989"/>
    </source>
</evidence>
<gene>
    <name evidence="10" type="ORF">NECHADRAFT_95726</name>
</gene>
<dbReference type="InterPro" id="IPR005828">
    <property type="entry name" value="MFS_sugar_transport-like"/>
</dbReference>
<dbReference type="VEuPathDB" id="FungiDB:NECHADRAFT_95726"/>
<evidence type="ECO:0000256" key="7">
    <source>
        <dbReference type="RuleBase" id="RU003346"/>
    </source>
</evidence>
<dbReference type="RefSeq" id="XP_003048510.1">
    <property type="nucleotide sequence ID" value="XM_003048464.1"/>
</dbReference>
<feature type="transmembrane region" description="Helical" evidence="8">
    <location>
        <begin position="75"/>
        <end position="94"/>
    </location>
</feature>
<evidence type="ECO:0000256" key="2">
    <source>
        <dbReference type="ARBA" id="ARBA00010992"/>
    </source>
</evidence>
<feature type="transmembrane region" description="Helical" evidence="8">
    <location>
        <begin position="36"/>
        <end position="55"/>
    </location>
</feature>
<dbReference type="PANTHER" id="PTHR48022">
    <property type="entry name" value="PLASTIDIC GLUCOSE TRANSPORTER 4"/>
    <property type="match status" value="1"/>
</dbReference>
<keyword evidence="3 7" id="KW-0813">Transport</keyword>
<feature type="transmembrane region" description="Helical" evidence="8">
    <location>
        <begin position="354"/>
        <end position="378"/>
    </location>
</feature>
<dbReference type="InterPro" id="IPR036259">
    <property type="entry name" value="MFS_trans_sf"/>
</dbReference>
<evidence type="ECO:0000256" key="8">
    <source>
        <dbReference type="SAM" id="Phobius"/>
    </source>
</evidence>
<keyword evidence="5 8" id="KW-1133">Transmembrane helix</keyword>
<dbReference type="eggNOG" id="KOG0254">
    <property type="taxonomic scope" value="Eukaryota"/>
</dbReference>
<dbReference type="SUPFAM" id="SSF103473">
    <property type="entry name" value="MFS general substrate transporter"/>
    <property type="match status" value="1"/>
</dbReference>
<feature type="transmembrane region" description="Helical" evidence="8">
    <location>
        <begin position="131"/>
        <end position="152"/>
    </location>
</feature>
<keyword evidence="11" id="KW-1185">Reference proteome</keyword>
<organism evidence="10 11">
    <name type="scientific">Fusarium vanettenii (strain ATCC MYA-4622 / CBS 123669 / FGSC 9596 / NRRL 45880 / 77-13-4)</name>
    <name type="common">Fusarium solani subsp. pisi</name>
    <dbReference type="NCBI Taxonomy" id="660122"/>
    <lineage>
        <taxon>Eukaryota</taxon>
        <taxon>Fungi</taxon>
        <taxon>Dikarya</taxon>
        <taxon>Ascomycota</taxon>
        <taxon>Pezizomycotina</taxon>
        <taxon>Sordariomycetes</taxon>
        <taxon>Hypocreomycetidae</taxon>
        <taxon>Hypocreales</taxon>
        <taxon>Nectriaceae</taxon>
        <taxon>Fusarium</taxon>
        <taxon>Fusarium solani species complex</taxon>
        <taxon>Fusarium vanettenii</taxon>
    </lineage>
</organism>
<feature type="transmembrane region" description="Helical" evidence="8">
    <location>
        <begin position="329"/>
        <end position="347"/>
    </location>
</feature>
<comment type="subcellular location">
    <subcellularLocation>
        <location evidence="1">Membrane</location>
        <topology evidence="1">Multi-pass membrane protein</topology>
    </subcellularLocation>
</comment>
<dbReference type="FunFam" id="1.20.1250.20:FF:000117">
    <property type="entry name" value="MFS hexose transporter"/>
    <property type="match status" value="1"/>
</dbReference>
<dbReference type="Gene3D" id="1.20.1250.20">
    <property type="entry name" value="MFS general substrate transporter like domains"/>
    <property type="match status" value="1"/>
</dbReference>
<accession>C7YZF9</accession>
<evidence type="ECO:0000259" key="9">
    <source>
        <dbReference type="PROSITE" id="PS50850"/>
    </source>
</evidence>
<dbReference type="KEGG" id="nhe:NECHADRAFT_95726"/>
<dbReference type="NCBIfam" id="TIGR00879">
    <property type="entry name" value="SP"/>
    <property type="match status" value="1"/>
</dbReference>
<dbReference type="Pfam" id="PF00083">
    <property type="entry name" value="Sugar_tr"/>
    <property type="match status" value="1"/>
</dbReference>
<dbReference type="GO" id="GO:0016020">
    <property type="term" value="C:membrane"/>
    <property type="evidence" value="ECO:0007669"/>
    <property type="project" value="UniProtKB-SubCell"/>
</dbReference>
<evidence type="ECO:0000256" key="4">
    <source>
        <dbReference type="ARBA" id="ARBA00022692"/>
    </source>
</evidence>
<dbReference type="HOGENOM" id="CLU_001265_30_13_1"/>
<dbReference type="Proteomes" id="UP000005206">
    <property type="component" value="Chromosome 8"/>
</dbReference>